<dbReference type="NCBIfam" id="NF000849">
    <property type="entry name" value="PRK00075.1-1"/>
    <property type="match status" value="1"/>
</dbReference>
<comment type="pathway">
    <text evidence="5">Cofactor biosynthesis; adenosylcobalamin biosynthesis; cob(II)yrinate a,c-diamide from sirohydrochlorin (anaerobic route): step 6/10.</text>
</comment>
<accession>A0A2P8EGC5</accession>
<evidence type="ECO:0000256" key="1">
    <source>
        <dbReference type="ARBA" id="ARBA00022573"/>
    </source>
</evidence>
<dbReference type="HAMAP" id="MF_00787">
    <property type="entry name" value="CbiD"/>
    <property type="match status" value="1"/>
</dbReference>
<dbReference type="GO" id="GO:0019251">
    <property type="term" value="P:anaerobic cobalamin biosynthetic process"/>
    <property type="evidence" value="ECO:0007669"/>
    <property type="project" value="UniProtKB-UniRule"/>
</dbReference>
<dbReference type="AlphaFoldDB" id="A0A2P8EGC5"/>
<evidence type="ECO:0000256" key="4">
    <source>
        <dbReference type="ARBA" id="ARBA00022691"/>
    </source>
</evidence>
<dbReference type="Pfam" id="PF01888">
    <property type="entry name" value="CbiD"/>
    <property type="match status" value="1"/>
</dbReference>
<dbReference type="OrthoDB" id="6439987at2"/>
<protein>
    <recommendedName>
        <fullName evidence="5">Cobalt-precorrin-5B C(1)-methyltransferase</fullName>
        <ecNumber evidence="5">2.1.1.195</ecNumber>
    </recommendedName>
    <alternativeName>
        <fullName evidence="5">Cobalt-precorrin-6A synthase</fullName>
    </alternativeName>
</protein>
<dbReference type="PIRSF" id="PIRSF026782">
    <property type="entry name" value="CbiD"/>
    <property type="match status" value="1"/>
</dbReference>
<keyword evidence="7" id="KW-1185">Reference proteome</keyword>
<keyword evidence="2 5" id="KW-0489">Methyltransferase</keyword>
<keyword evidence="1 5" id="KW-0169">Cobalamin biosynthesis</keyword>
<evidence type="ECO:0000256" key="3">
    <source>
        <dbReference type="ARBA" id="ARBA00022679"/>
    </source>
</evidence>
<dbReference type="GO" id="GO:0032259">
    <property type="term" value="P:methylation"/>
    <property type="evidence" value="ECO:0007669"/>
    <property type="project" value="UniProtKB-KW"/>
</dbReference>
<sequence>MTTERTGTGLRYGWTTGACATAATTAAYTALLTGEFPDPVEVRLPRDRCPAFALATERLDGDAASAGVVKDAGDDPDVTHGALIVATVRRGPAGSGVTFRAGDGVGTVTRPGLPLDVGEPAINPVPRRLIREAVERVASAHGGAGDVDVEISIPDGEEMARSTWNPRLGIVGGLSVLGTTGVVVPYSCSAWIDSIRRGVDVARALELPHVAGAVGSTSERTVQQLYALPASALLDMGDFAGAVLKYVRSHPVPRLTVAGGFAKMAKLAAGHLDLHSGRSQVDFTLLARLTAEAGHAEPAERVAEANTAVHALELAADAGLELGTLVAAQARRTAAGVLGDAPVAVDVVVVDRAGTVVGRS</sequence>
<gene>
    <name evidence="5" type="primary">cbiD</name>
    <name evidence="6" type="ORF">CLV30_101497</name>
</gene>
<dbReference type="RefSeq" id="WP_106535553.1">
    <property type="nucleotide sequence ID" value="NZ_ML142897.1"/>
</dbReference>
<dbReference type="EMBL" id="PYGE01000001">
    <property type="protein sequence ID" value="PSL08523.1"/>
    <property type="molecule type" value="Genomic_DNA"/>
</dbReference>
<dbReference type="GO" id="GO:0043780">
    <property type="term" value="F:cobalt-precorrin-5B C1-methyltransferase activity"/>
    <property type="evidence" value="ECO:0007669"/>
    <property type="project" value="RHEA"/>
</dbReference>
<dbReference type="PANTHER" id="PTHR35863:SF1">
    <property type="entry name" value="COBALT-PRECORRIN-5B C(1)-METHYLTRANSFERASE"/>
    <property type="match status" value="1"/>
</dbReference>
<comment type="catalytic activity">
    <reaction evidence="5">
        <text>Co-precorrin-5B + S-adenosyl-L-methionine = Co-precorrin-6A + S-adenosyl-L-homocysteine</text>
        <dbReference type="Rhea" id="RHEA:26285"/>
        <dbReference type="ChEBI" id="CHEBI:57856"/>
        <dbReference type="ChEBI" id="CHEBI:59789"/>
        <dbReference type="ChEBI" id="CHEBI:60063"/>
        <dbReference type="ChEBI" id="CHEBI:60064"/>
        <dbReference type="EC" id="2.1.1.195"/>
    </reaction>
</comment>
<comment type="similarity">
    <text evidence="5">Belongs to the CbiD family.</text>
</comment>
<dbReference type="PANTHER" id="PTHR35863">
    <property type="entry name" value="COBALT-PRECORRIN-5B C(1)-METHYLTRANSFERASE"/>
    <property type="match status" value="1"/>
</dbReference>
<comment type="caution">
    <text evidence="6">The sequence shown here is derived from an EMBL/GenBank/DDBJ whole genome shotgun (WGS) entry which is preliminary data.</text>
</comment>
<proteinExistence type="inferred from homology"/>
<dbReference type="UniPathway" id="UPA00148">
    <property type="reaction ID" value="UER00227"/>
</dbReference>
<organism evidence="6 7">
    <name type="scientific">Haloactinopolyspora alba</name>
    <dbReference type="NCBI Taxonomy" id="648780"/>
    <lineage>
        <taxon>Bacteria</taxon>
        <taxon>Bacillati</taxon>
        <taxon>Actinomycetota</taxon>
        <taxon>Actinomycetes</taxon>
        <taxon>Jiangellales</taxon>
        <taxon>Jiangellaceae</taxon>
        <taxon>Haloactinopolyspora</taxon>
    </lineage>
</organism>
<dbReference type="Proteomes" id="UP000243528">
    <property type="component" value="Unassembled WGS sequence"/>
</dbReference>
<comment type="function">
    <text evidence="5">Catalyzes the methylation of C-1 in cobalt-precorrin-5B to form cobalt-precorrin-6A.</text>
</comment>
<keyword evidence="4 5" id="KW-0949">S-adenosyl-L-methionine</keyword>
<reference evidence="6 7" key="1">
    <citation type="submission" date="2018-03" db="EMBL/GenBank/DDBJ databases">
        <title>Genomic Encyclopedia of Archaeal and Bacterial Type Strains, Phase II (KMG-II): from individual species to whole genera.</title>
        <authorList>
            <person name="Goeker M."/>
        </authorList>
    </citation>
    <scope>NUCLEOTIDE SEQUENCE [LARGE SCALE GENOMIC DNA]</scope>
    <source>
        <strain evidence="6 7">DSM 45211</strain>
    </source>
</reference>
<evidence type="ECO:0000313" key="6">
    <source>
        <dbReference type="EMBL" id="PSL08523.1"/>
    </source>
</evidence>
<name>A0A2P8EGC5_9ACTN</name>
<dbReference type="InterPro" id="IPR036074">
    <property type="entry name" value="CbiD_sf"/>
</dbReference>
<evidence type="ECO:0000256" key="2">
    <source>
        <dbReference type="ARBA" id="ARBA00022603"/>
    </source>
</evidence>
<evidence type="ECO:0000256" key="5">
    <source>
        <dbReference type="HAMAP-Rule" id="MF_00787"/>
    </source>
</evidence>
<dbReference type="NCBIfam" id="TIGR00312">
    <property type="entry name" value="cbiD"/>
    <property type="match status" value="1"/>
</dbReference>
<dbReference type="EC" id="2.1.1.195" evidence="5"/>
<keyword evidence="3 5" id="KW-0808">Transferase</keyword>
<dbReference type="SUPFAM" id="SSF111342">
    <property type="entry name" value="CbiD-like"/>
    <property type="match status" value="1"/>
</dbReference>
<dbReference type="InterPro" id="IPR002748">
    <property type="entry name" value="CbiD"/>
</dbReference>
<dbReference type="Gene3D" id="3.30.2110.10">
    <property type="entry name" value="CbiD-like"/>
    <property type="match status" value="1"/>
</dbReference>
<evidence type="ECO:0000313" key="7">
    <source>
        <dbReference type="Proteomes" id="UP000243528"/>
    </source>
</evidence>